<evidence type="ECO:0000256" key="2">
    <source>
        <dbReference type="SAM" id="MobiDB-lite"/>
    </source>
</evidence>
<comment type="caution">
    <text evidence="4">The sequence shown here is derived from an EMBL/GenBank/DDBJ whole genome shotgun (WGS) entry which is preliminary data.</text>
</comment>
<keyword evidence="3" id="KW-0812">Transmembrane</keyword>
<feature type="region of interest" description="Disordered" evidence="2">
    <location>
        <begin position="351"/>
        <end position="376"/>
    </location>
</feature>
<keyword evidence="3" id="KW-1133">Transmembrane helix</keyword>
<keyword evidence="5" id="KW-1185">Reference proteome</keyword>
<dbReference type="EMBL" id="LFJN01000035">
    <property type="protein sequence ID" value="KPI35880.1"/>
    <property type="molecule type" value="Genomic_DNA"/>
</dbReference>
<dbReference type="Proteomes" id="UP000038010">
    <property type="component" value="Unassembled WGS sequence"/>
</dbReference>
<evidence type="ECO:0000313" key="4">
    <source>
        <dbReference type="EMBL" id="KPI35880.1"/>
    </source>
</evidence>
<evidence type="ECO:0000256" key="3">
    <source>
        <dbReference type="SAM" id="Phobius"/>
    </source>
</evidence>
<dbReference type="GO" id="GO:0005774">
    <property type="term" value="C:vacuolar membrane"/>
    <property type="evidence" value="ECO:0007669"/>
    <property type="project" value="TreeGrafter"/>
</dbReference>
<dbReference type="AlphaFoldDB" id="A0A0N1NWN2"/>
<feature type="region of interest" description="Disordered" evidence="2">
    <location>
        <begin position="640"/>
        <end position="661"/>
    </location>
</feature>
<name>A0A0N1NWN2_9EURO</name>
<dbReference type="GO" id="GO:0005096">
    <property type="term" value="F:GTPase activator activity"/>
    <property type="evidence" value="ECO:0007669"/>
    <property type="project" value="TreeGrafter"/>
</dbReference>
<dbReference type="InterPro" id="IPR009348">
    <property type="entry name" value="NPR2-like"/>
</dbReference>
<keyword evidence="3" id="KW-0472">Membrane</keyword>
<dbReference type="VEuPathDB" id="FungiDB:AB675_10495"/>
<sequence length="708" mass="78589">MSIKAIFYSKFDPQQGNSTPSILASPGFDTNALISFPTVSRFVIPRQSLCGNIISLNTPSVHPNQPPLLLLTFPLCITSTKYFRNEFIFNFSLVLGEPNEVDVPSYKSILLKLSNLMLSLEEQSLYLSADSSAPNTGPIYTIIESLMSDLNNYCDVHVPLFTVRIGALMDENWDLTMQRVTPYINGVNSVARIASLADADLKFTRKAVKHLLYYGCVILLDIFSFSNIYAPTAEFSALIATNQDMQKECARYVNLRGAKSTEEAIVDGSFSRIASGDDEDEIWPLTSTGDVVDGVSIVQLFASLRQGLTVREWYAQHSDMLANIDLRRFVTFGVIKGFLYRVHRYAIQTHRPTQSRARRRSNDRFGNGTLDQDHNDGGFARTGSDFAKKLTKFLDGTHCFDEICTELEVSEKYLTHKLETMSDVFDDLSTNKTGYGYTPESPKQKALDYKTVFLQGYSVVDVTKVKLPHEWDIFCASSAPNALFGRTRSGGYPWPRISLADLSKPFQSVPHGDEDAGAFSANGKSSKGQRTFQLKSLSIKPVGTIPGEPGKSFVVIFIDMLKLPPDPLERHRGWPGLVHGAPVWTNRTAASLGLGFFSGPRLPVRLEPTRWIGEDFGKGVDVMEQDWEFCVDDVVLEVSEGDGHGDDATNPEGSVRSEGDGSGWDRKYVLARVDGELEFDASSAHNVGHSHDFELLIRQLEQQGAVRG</sequence>
<gene>
    <name evidence="4" type="ORF">AB675_10495</name>
</gene>
<dbReference type="PANTHER" id="PTHR12991">
    <property type="entry name" value="NITROGEN PERMEASE REGULATOR 2/TUMOR SUPPRESSOR CANDIDATE 4"/>
    <property type="match status" value="1"/>
</dbReference>
<dbReference type="GO" id="GO:1990130">
    <property type="term" value="C:GATOR1 complex"/>
    <property type="evidence" value="ECO:0007669"/>
    <property type="project" value="TreeGrafter"/>
</dbReference>
<accession>A0A0N1NWN2</accession>
<evidence type="ECO:0000313" key="5">
    <source>
        <dbReference type="Proteomes" id="UP000038010"/>
    </source>
</evidence>
<evidence type="ECO:0000256" key="1">
    <source>
        <dbReference type="ARBA" id="ARBA00008433"/>
    </source>
</evidence>
<feature type="transmembrane region" description="Helical" evidence="3">
    <location>
        <begin position="211"/>
        <end position="230"/>
    </location>
</feature>
<protein>
    <submittedName>
        <fullName evidence="4">Nitrogen permease regulator-like protein</fullName>
    </submittedName>
</protein>
<reference evidence="4 5" key="1">
    <citation type="submission" date="2015-06" db="EMBL/GenBank/DDBJ databases">
        <title>Draft genome of the ant-associated black yeast Phialophora attae CBS 131958.</title>
        <authorList>
            <person name="Moreno L.F."/>
            <person name="Stielow B.J."/>
            <person name="de Hoog S."/>
            <person name="Vicente V.A."/>
            <person name="Weiss V.A."/>
            <person name="de Vries M."/>
            <person name="Cruz L.M."/>
            <person name="Souza E.M."/>
        </authorList>
    </citation>
    <scope>NUCLEOTIDE SEQUENCE [LARGE SCALE GENOMIC DNA]</scope>
    <source>
        <strain evidence="4 5">CBS 131958</strain>
    </source>
</reference>
<dbReference type="RefSeq" id="XP_017995843.1">
    <property type="nucleotide sequence ID" value="XM_018139272.1"/>
</dbReference>
<dbReference type="GeneID" id="28731152"/>
<organism evidence="4 5">
    <name type="scientific">Cyphellophora attinorum</name>
    <dbReference type="NCBI Taxonomy" id="1664694"/>
    <lineage>
        <taxon>Eukaryota</taxon>
        <taxon>Fungi</taxon>
        <taxon>Dikarya</taxon>
        <taxon>Ascomycota</taxon>
        <taxon>Pezizomycotina</taxon>
        <taxon>Eurotiomycetes</taxon>
        <taxon>Chaetothyriomycetidae</taxon>
        <taxon>Chaetothyriales</taxon>
        <taxon>Cyphellophoraceae</taxon>
        <taxon>Cyphellophora</taxon>
    </lineage>
</organism>
<dbReference type="OrthoDB" id="338854at2759"/>
<dbReference type="GO" id="GO:1904262">
    <property type="term" value="P:negative regulation of TORC1 signaling"/>
    <property type="evidence" value="ECO:0007669"/>
    <property type="project" value="TreeGrafter"/>
</dbReference>
<proteinExistence type="inferred from homology"/>
<dbReference type="Pfam" id="PF06218">
    <property type="entry name" value="NPR2"/>
    <property type="match status" value="2"/>
</dbReference>
<dbReference type="PANTHER" id="PTHR12991:SF10">
    <property type="entry name" value="GATOR COMPLEX PROTEIN NPRL2"/>
    <property type="match status" value="1"/>
</dbReference>
<comment type="similarity">
    <text evidence="1">Belongs to the NPR2 family.</text>
</comment>
<dbReference type="GO" id="GO:0010508">
    <property type="term" value="P:positive regulation of autophagy"/>
    <property type="evidence" value="ECO:0007669"/>
    <property type="project" value="TreeGrafter"/>
</dbReference>
<dbReference type="STRING" id="1664694.A0A0N1NWN2"/>